<evidence type="ECO:0000256" key="5">
    <source>
        <dbReference type="ARBA" id="ARBA00022840"/>
    </source>
</evidence>
<dbReference type="Gene3D" id="3.30.200.20">
    <property type="entry name" value="Phosphorylase Kinase, domain 1"/>
    <property type="match status" value="1"/>
</dbReference>
<dbReference type="PROSITE" id="PS00107">
    <property type="entry name" value="PROTEIN_KINASE_ATP"/>
    <property type="match status" value="1"/>
</dbReference>
<evidence type="ECO:0000256" key="1">
    <source>
        <dbReference type="ARBA" id="ARBA00022527"/>
    </source>
</evidence>
<dbReference type="FunFam" id="1.10.510.10:FF:000210">
    <property type="entry name" value="Non-specific serine/threonine protein kinase"/>
    <property type="match status" value="1"/>
</dbReference>
<keyword evidence="11" id="KW-1185">Reference proteome</keyword>
<dbReference type="PANTHER" id="PTHR24353:SF143">
    <property type="entry name" value="PROTEIN KINASE DOMAIN-CONTAINING PROTEIN"/>
    <property type="match status" value="1"/>
</dbReference>
<evidence type="ECO:0000256" key="4">
    <source>
        <dbReference type="ARBA" id="ARBA00022777"/>
    </source>
</evidence>
<dbReference type="PROSITE" id="PS50011">
    <property type="entry name" value="PROTEIN_KINASE_DOM"/>
    <property type="match status" value="1"/>
</dbReference>
<dbReference type="InterPro" id="IPR017441">
    <property type="entry name" value="Protein_kinase_ATP_BS"/>
</dbReference>
<dbReference type="PROSITE" id="PS50042">
    <property type="entry name" value="CNMP_BINDING_3"/>
    <property type="match status" value="4"/>
</dbReference>
<dbReference type="OrthoDB" id="354826at2759"/>
<gene>
    <name evidence="10" type="ORF">A3770_09p54210</name>
</gene>
<dbReference type="InterPro" id="IPR014710">
    <property type="entry name" value="RmlC-like_jellyroll"/>
</dbReference>
<organism evidence="10 11">
    <name type="scientific">Chloropicon primus</name>
    <dbReference type="NCBI Taxonomy" id="1764295"/>
    <lineage>
        <taxon>Eukaryota</taxon>
        <taxon>Viridiplantae</taxon>
        <taxon>Chlorophyta</taxon>
        <taxon>Chloropicophyceae</taxon>
        <taxon>Chloropicales</taxon>
        <taxon>Chloropicaceae</taxon>
        <taxon>Chloropicon</taxon>
    </lineage>
</organism>
<dbReference type="GO" id="GO:0005952">
    <property type="term" value="C:cAMP-dependent protein kinase complex"/>
    <property type="evidence" value="ECO:0007669"/>
    <property type="project" value="TreeGrafter"/>
</dbReference>
<dbReference type="SMART" id="SM00220">
    <property type="entry name" value="S_TKc"/>
    <property type="match status" value="1"/>
</dbReference>
<evidence type="ECO:0000259" key="9">
    <source>
        <dbReference type="PROSITE" id="PS50042"/>
    </source>
</evidence>
<dbReference type="InterPro" id="IPR018490">
    <property type="entry name" value="cNMP-bd_dom_sf"/>
</dbReference>
<name>A0A5B8MR44_9CHLO</name>
<feature type="compositionally biased region" description="Basic and acidic residues" evidence="7">
    <location>
        <begin position="1315"/>
        <end position="1334"/>
    </location>
</feature>
<dbReference type="EMBL" id="CP031042">
    <property type="protein sequence ID" value="QDZ22903.1"/>
    <property type="molecule type" value="Genomic_DNA"/>
</dbReference>
<feature type="binding site" evidence="6">
    <location>
        <position position="1069"/>
    </location>
    <ligand>
        <name>ATP</name>
        <dbReference type="ChEBI" id="CHEBI:30616"/>
    </ligand>
</feature>
<dbReference type="PROSITE" id="PS00888">
    <property type="entry name" value="CNMP_BINDING_1"/>
    <property type="match status" value="2"/>
</dbReference>
<dbReference type="InterPro" id="IPR000595">
    <property type="entry name" value="cNMP-bd_dom"/>
</dbReference>
<keyword evidence="1" id="KW-0723">Serine/threonine-protein kinase</keyword>
<dbReference type="SUPFAM" id="SSF51206">
    <property type="entry name" value="cAMP-binding domain-like"/>
    <property type="match status" value="4"/>
</dbReference>
<evidence type="ECO:0000313" key="10">
    <source>
        <dbReference type="EMBL" id="QDZ22903.1"/>
    </source>
</evidence>
<evidence type="ECO:0000256" key="7">
    <source>
        <dbReference type="SAM" id="MobiDB-lite"/>
    </source>
</evidence>
<feature type="domain" description="Cyclic nucleotide-binding" evidence="9">
    <location>
        <begin position="901"/>
        <end position="1019"/>
    </location>
</feature>
<dbReference type="GO" id="GO:0004691">
    <property type="term" value="F:cAMP-dependent protein kinase activity"/>
    <property type="evidence" value="ECO:0007669"/>
    <property type="project" value="TreeGrafter"/>
</dbReference>
<dbReference type="STRING" id="1764295.A0A5B8MR44"/>
<dbReference type="PANTHER" id="PTHR24353">
    <property type="entry name" value="CYCLIC NUCLEOTIDE-DEPENDENT PROTEIN KINASE"/>
    <property type="match status" value="1"/>
</dbReference>
<evidence type="ECO:0000256" key="2">
    <source>
        <dbReference type="ARBA" id="ARBA00022679"/>
    </source>
</evidence>
<protein>
    <submittedName>
        <fullName evidence="10">cGMP-dependent protein kinase</fullName>
    </submittedName>
</protein>
<dbReference type="InterPro" id="IPR018488">
    <property type="entry name" value="cNMP-bd_CS"/>
</dbReference>
<keyword evidence="2" id="KW-0808">Transferase</keyword>
<dbReference type="CDD" id="cd05123">
    <property type="entry name" value="STKc_AGC"/>
    <property type="match status" value="1"/>
</dbReference>
<dbReference type="Proteomes" id="UP000316726">
    <property type="component" value="Chromosome 9"/>
</dbReference>
<evidence type="ECO:0000256" key="3">
    <source>
        <dbReference type="ARBA" id="ARBA00022741"/>
    </source>
</evidence>
<keyword evidence="3 6" id="KW-0547">Nucleotide-binding</keyword>
<dbReference type="InterPro" id="IPR000719">
    <property type="entry name" value="Prot_kinase_dom"/>
</dbReference>
<sequence>MAERAIMALLDPRRNFKSDFDQQLVQETVDPIIAGYIRKKGLKPALRSILRITTDQNFREVWAKDFEHMLQKEGDLTRKELKEKVASGVDLELLRSRGATEHELEVAGVPPGKLDEEKMIEEDNYEEFLKNIFLQADKRMNDVNQREVASALNDLNKLTNYMNILVKDTTDYMSKTNDLMQNTGEAERYAGTTKGSLGSGRNVHQINLKDVSPDGATMDLTASRLASPMDSYTSQNDRDRRLSNAYEQRRLSNAYEQRRLSNAYEQRRLSNAYENRRLSNAMEGKTVASRGVGSQMEGNMSTINMTQFQLPGINAAANNIKFCKLLLQSGVKCFCFSRKNPAKAPTEYCLYRDGDQLFWKLKNKGKKTYLNVVSAAEGLPLWFTDGDILKNSFIKAKFLGKNFFERCSLQINMQDLRKKVAVECVLTFEADVIAEKLAFYLNTDALDDSMTKIRGTKRASIIMQTRSRAKTLQNQSQQGNFISQNEVKKQDKASNAFYTNTAARKKQEKTKKEAEFLLNAMSKCPVFNGISDELKNEVVQVARKTNIAEGMIVCQKGNFASNFYIVEEGSLLAYLSEMVDESSIPDIEYKKEDYFGECSLIFKSPNLHHVIADGDCVLWALDQETFKKVVSGNADLQKSLDTLLEVAIFNGLDDAMFANIILDFEVQKFGPDEVIVAMDSKTPRFYVLQGGTVDVAGNWYGKSETSDRVEKSLNIPGQFFGDFELCFDLNMARTYKAGAKGATLLTLSRQRFGELSDFIVEVSESNLKRQVLHSLPTFATLDDFEVMDVIDSFEVETVKKGELIIKKGDIGDKFYFIKTGECVVMDKDKDGNLKILTKIIGHASFGELALLSDDPRSAYVAADTDVELYSLTREAFRQLVDTANKQGSKSKTLSIISNIDLLNALSENDFSVLTDALNVENFSEGDRIIKSGDINDKLFIVSKGELLLTRDQESFTERVRLLPGNHFGERALMQAEHCFYNVTATRVTELLTLSRHVFEQYCGSLAGLLQTELKKTEEEGKLLRAGIDDFIDKGIIGRGAFGTVRLVKSKDSNKYYALKYLIKDNIVKKQQQRHLKQEISIMCMLEHAMIISLWKKWQDKKYIYLLTEICTGGELFMEIKKSKGFAEDRAKFYAACVASILIELRKKEVVFRDLKPENILISGDGYLKLIDFGFGKVLGKNKKTFSLCGTPDYVAPEILLNQGYNHSVDTWALGVLVYEMVANETPFKSSGGAKGILKNILNKKLQFPKDKFSGVSKECISFMSECLKKEPMHRLGYKDARELKSHPWFQEYGKHGWNALERKLIRPPYVPNDVNPEKIPTKEPKEGELEPPPDVHDYEIDSIFADFTAMNEVA</sequence>
<dbReference type="Pfam" id="PF00069">
    <property type="entry name" value="Pkinase"/>
    <property type="match status" value="1"/>
</dbReference>
<proteinExistence type="predicted"/>
<accession>A0A5B8MR44</accession>
<dbReference type="InterPro" id="IPR011009">
    <property type="entry name" value="Kinase-like_dom_sf"/>
</dbReference>
<dbReference type="SMART" id="SM00100">
    <property type="entry name" value="cNMP"/>
    <property type="match status" value="4"/>
</dbReference>
<feature type="region of interest" description="Disordered" evidence="7">
    <location>
        <begin position="1311"/>
        <end position="1334"/>
    </location>
</feature>
<dbReference type="FunFam" id="3.30.200.20:FF:000042">
    <property type="entry name" value="Aurora kinase A"/>
    <property type="match status" value="1"/>
</dbReference>
<dbReference type="InterPro" id="IPR045270">
    <property type="entry name" value="STKc_AGC"/>
</dbReference>
<dbReference type="Pfam" id="PF00027">
    <property type="entry name" value="cNMP_binding"/>
    <property type="match status" value="3"/>
</dbReference>
<feature type="domain" description="Protein kinase" evidence="8">
    <location>
        <begin position="1030"/>
        <end position="1289"/>
    </location>
</feature>
<feature type="domain" description="Cyclic nucleotide-binding" evidence="9">
    <location>
        <begin position="526"/>
        <end position="638"/>
    </location>
</feature>
<dbReference type="PROSITE" id="PS00889">
    <property type="entry name" value="CNMP_BINDING_2"/>
    <property type="match status" value="1"/>
</dbReference>
<feature type="domain" description="Cyclic nucleotide-binding" evidence="9">
    <location>
        <begin position="648"/>
        <end position="755"/>
    </location>
</feature>
<dbReference type="Gene3D" id="2.60.120.10">
    <property type="entry name" value="Jelly Rolls"/>
    <property type="match status" value="4"/>
</dbReference>
<dbReference type="GO" id="GO:0005524">
    <property type="term" value="F:ATP binding"/>
    <property type="evidence" value="ECO:0007669"/>
    <property type="project" value="UniProtKB-UniRule"/>
</dbReference>
<keyword evidence="5 6" id="KW-0067">ATP-binding</keyword>
<dbReference type="CDD" id="cd00038">
    <property type="entry name" value="CAP_ED"/>
    <property type="match status" value="4"/>
</dbReference>
<evidence type="ECO:0000256" key="6">
    <source>
        <dbReference type="PROSITE-ProRule" id="PRU10141"/>
    </source>
</evidence>
<reference evidence="10 11" key="1">
    <citation type="submission" date="2018-07" db="EMBL/GenBank/DDBJ databases">
        <title>The complete nuclear genome of the prasinophyte Chloropicon primus (CCMP1205).</title>
        <authorList>
            <person name="Pombert J.-F."/>
            <person name="Otis C."/>
            <person name="Turmel M."/>
            <person name="Lemieux C."/>
        </authorList>
    </citation>
    <scope>NUCLEOTIDE SEQUENCE [LARGE SCALE GENOMIC DNA]</scope>
    <source>
        <strain evidence="10 11">CCMP1205</strain>
    </source>
</reference>
<dbReference type="SUPFAM" id="SSF56112">
    <property type="entry name" value="Protein kinase-like (PK-like)"/>
    <property type="match status" value="1"/>
</dbReference>
<evidence type="ECO:0000313" key="11">
    <source>
        <dbReference type="Proteomes" id="UP000316726"/>
    </source>
</evidence>
<feature type="domain" description="Cyclic nucleotide-binding" evidence="9">
    <location>
        <begin position="777"/>
        <end position="880"/>
    </location>
</feature>
<evidence type="ECO:0000259" key="8">
    <source>
        <dbReference type="PROSITE" id="PS50011"/>
    </source>
</evidence>
<dbReference type="Gene3D" id="1.10.510.10">
    <property type="entry name" value="Transferase(Phosphotransferase) domain 1"/>
    <property type="match status" value="1"/>
</dbReference>
<keyword evidence="4 10" id="KW-0418">Kinase</keyword>
<dbReference type="PRINTS" id="PR00103">
    <property type="entry name" value="CAMPKINASE"/>
</dbReference>